<name>A0A0F9QGA5_9ZZZZ</name>
<proteinExistence type="predicted"/>
<sequence length="311" mass="34214">MPEPTSQGGEGRPQHPSDDLTLNIPQDQVPAAIANAPHPDQKVTYPVTINGRQEQWTMDKLVAEAQTGAAGREKFQEAAEVRKESAKALAVQEDMKMVFEDGDIDAFRRIGAQYGVPGDEVERIAARAFGSDEDDDDEDVVNSYLKEEAAGIRTRSHREEPVDYSKLSPDVQRVLREAEKTRIDRIVGNALDKDEKIAYNMNAQTPEGKRAIRDYVDEKIQGRLGSFNGDFGDGSRILAEVLPEIRSHLQALGTPGQRTRTGLGPAPGGGDTEVYPTKLPDHVPSTEGDAFEQHILDTMAFHQNQAERGKS</sequence>
<protein>
    <submittedName>
        <fullName evidence="2">Uncharacterized protein</fullName>
    </submittedName>
</protein>
<reference evidence="2" key="1">
    <citation type="journal article" date="2015" name="Nature">
        <title>Complex archaea that bridge the gap between prokaryotes and eukaryotes.</title>
        <authorList>
            <person name="Spang A."/>
            <person name="Saw J.H."/>
            <person name="Jorgensen S.L."/>
            <person name="Zaremba-Niedzwiedzka K."/>
            <person name="Martijn J."/>
            <person name="Lind A.E."/>
            <person name="van Eijk R."/>
            <person name="Schleper C."/>
            <person name="Guy L."/>
            <person name="Ettema T.J."/>
        </authorList>
    </citation>
    <scope>NUCLEOTIDE SEQUENCE</scope>
</reference>
<organism evidence="2">
    <name type="scientific">marine sediment metagenome</name>
    <dbReference type="NCBI Taxonomy" id="412755"/>
    <lineage>
        <taxon>unclassified sequences</taxon>
        <taxon>metagenomes</taxon>
        <taxon>ecological metagenomes</taxon>
    </lineage>
</organism>
<dbReference type="AlphaFoldDB" id="A0A0F9QGA5"/>
<accession>A0A0F9QGA5</accession>
<gene>
    <name evidence="2" type="ORF">LCGC14_0722200</name>
</gene>
<comment type="caution">
    <text evidence="2">The sequence shown here is derived from an EMBL/GenBank/DDBJ whole genome shotgun (WGS) entry which is preliminary data.</text>
</comment>
<dbReference type="EMBL" id="LAZR01001641">
    <property type="protein sequence ID" value="KKN41564.1"/>
    <property type="molecule type" value="Genomic_DNA"/>
</dbReference>
<evidence type="ECO:0000313" key="2">
    <source>
        <dbReference type="EMBL" id="KKN41564.1"/>
    </source>
</evidence>
<evidence type="ECO:0000256" key="1">
    <source>
        <dbReference type="SAM" id="MobiDB-lite"/>
    </source>
</evidence>
<feature type="region of interest" description="Disordered" evidence="1">
    <location>
        <begin position="253"/>
        <end position="274"/>
    </location>
</feature>
<feature type="region of interest" description="Disordered" evidence="1">
    <location>
        <begin position="1"/>
        <end position="26"/>
    </location>
</feature>